<dbReference type="Pfam" id="PF13480">
    <property type="entry name" value="Acetyltransf_6"/>
    <property type="match status" value="1"/>
</dbReference>
<dbReference type="AlphaFoldDB" id="A0A1M7Y4F8"/>
<gene>
    <name evidence="2" type="ORF">SAMN02745220_01723</name>
</gene>
<dbReference type="Gene3D" id="3.40.630.30">
    <property type="match status" value="1"/>
</dbReference>
<proteinExistence type="predicted"/>
<evidence type="ECO:0000259" key="1">
    <source>
        <dbReference type="Pfam" id="PF13480"/>
    </source>
</evidence>
<evidence type="ECO:0000313" key="3">
    <source>
        <dbReference type="Proteomes" id="UP000184603"/>
    </source>
</evidence>
<feature type="domain" description="BioF2-like acetyltransferase" evidence="1">
    <location>
        <begin position="160"/>
        <end position="286"/>
    </location>
</feature>
<keyword evidence="3" id="KW-1185">Reference proteome</keyword>
<dbReference type="PANTHER" id="PTHR36174">
    <property type="entry name" value="LIPID II:GLYCINE GLYCYLTRANSFERASE"/>
    <property type="match status" value="1"/>
</dbReference>
<dbReference type="SUPFAM" id="SSF55729">
    <property type="entry name" value="Acyl-CoA N-acyltransferases (Nat)"/>
    <property type="match status" value="1"/>
</dbReference>
<dbReference type="InterPro" id="IPR016181">
    <property type="entry name" value="Acyl_CoA_acyltransferase"/>
</dbReference>
<reference evidence="2 3" key="1">
    <citation type="submission" date="2016-12" db="EMBL/GenBank/DDBJ databases">
        <authorList>
            <person name="Song W.-J."/>
            <person name="Kurnit D.M."/>
        </authorList>
    </citation>
    <scope>NUCLEOTIDE SEQUENCE [LARGE SCALE GENOMIC DNA]</scope>
    <source>
        <strain evidence="2 3">DSM 18488</strain>
    </source>
</reference>
<protein>
    <submittedName>
        <fullName evidence="2">FemAB-related protein, PEP-CTERM system-associated</fullName>
    </submittedName>
</protein>
<accession>A0A1M7Y4F8</accession>
<dbReference type="STRING" id="1121416.SAMN02745220_01723"/>
<name>A0A1M7Y4F8_9BACT</name>
<dbReference type="EMBL" id="FRFE01000006">
    <property type="protein sequence ID" value="SHO46991.1"/>
    <property type="molecule type" value="Genomic_DNA"/>
</dbReference>
<dbReference type="InterPro" id="IPR038740">
    <property type="entry name" value="BioF2-like_GNAT_dom"/>
</dbReference>
<dbReference type="PANTHER" id="PTHR36174:SF1">
    <property type="entry name" value="LIPID II:GLYCINE GLYCYLTRANSFERASE"/>
    <property type="match status" value="1"/>
</dbReference>
<organism evidence="2 3">
    <name type="scientific">Desulfopila aestuarii DSM 18488</name>
    <dbReference type="NCBI Taxonomy" id="1121416"/>
    <lineage>
        <taxon>Bacteria</taxon>
        <taxon>Pseudomonadati</taxon>
        <taxon>Thermodesulfobacteriota</taxon>
        <taxon>Desulfobulbia</taxon>
        <taxon>Desulfobulbales</taxon>
        <taxon>Desulfocapsaceae</taxon>
        <taxon>Desulfopila</taxon>
    </lineage>
</organism>
<dbReference type="InterPro" id="IPR050644">
    <property type="entry name" value="PG_Glycine_Bridge_Synth"/>
</dbReference>
<evidence type="ECO:0000313" key="2">
    <source>
        <dbReference type="EMBL" id="SHO46991.1"/>
    </source>
</evidence>
<dbReference type="Proteomes" id="UP000184603">
    <property type="component" value="Unassembled WGS sequence"/>
</dbReference>
<sequence length="350" mass="39439">MIDIALNPEKKHWDQYAAENVMAKYSHLYDWGESLAATYSLPIFRLATINSQTGRMTGSLSLILFAPSGKNKRLISLPYTDAAGILADDGESGRRLILAAMELADSLGANHVELRQGGALQSFVPHHQEISTWYYTPNTFKTGLMRSLPPSVDDLWSSLSAKVRNQIRKARRCGCDVKVGGAALLADFFAVFSENMRDLGSPVHAPELFRSVTGSESLRAAIIVVYLKAQPVASAVVFLHNGTAYNPWASSLRRYRPSCPNMLLYWSMLEYGVQNRCRWFDFGRSSPDAATCRFKVQWGAGMDALIWHVFSRNPHSWDPRSESLEYENWKKTEIERSRRDGPAIRRWISL</sequence>